<dbReference type="Proteomes" id="UP000182521">
    <property type="component" value="Chromosome"/>
</dbReference>
<reference evidence="2" key="1">
    <citation type="submission" date="2014-10" db="EMBL/GenBank/DDBJ databases">
        <authorList>
            <person name="Kuske C.R."/>
            <person name="Challacombe J.F."/>
            <person name="Daligault H.E."/>
            <person name="Davenport K.W."/>
            <person name="Johnson S.L."/>
            <person name="Siddaramappa S."/>
            <person name="Petersen J.M."/>
        </authorList>
    </citation>
    <scope>NUCLEOTIDE SEQUENCE [LARGE SCALE GENOMIC DNA]</scope>
    <source>
        <strain evidence="2">CA97-1460</strain>
    </source>
</reference>
<protein>
    <submittedName>
        <fullName evidence="1">Glycosyltransferase sugar-binding region containing DXD motif family protein</fullName>
    </submittedName>
</protein>
<name>A0A1J0KW71_9GAMM</name>
<dbReference type="InterPro" id="IPR029044">
    <property type="entry name" value="Nucleotide-diphossugar_trans"/>
</dbReference>
<proteinExistence type="predicted"/>
<dbReference type="InterPro" id="IPR007577">
    <property type="entry name" value="GlycoTrfase_DXD_sugar-bd_CS"/>
</dbReference>
<sequence length="437" mass="52013">MNFWTDHNNTEYLNDTLNKVKNIKIRNIDILNELNMDVDTKYYLKIINSIQKSIFINFALLSDLYRYLILREYGGLYLDVDVEIYNKAPENQFGTAYKKSDAIDILNFFCERKKITVNLCDDYVYNNIINVPIILRNDLISLIKMITKNFTRNNYWEKLNTKIIQKEDYTNEILNLAGPSILTDFYETLAQDKKESFLFQETELNIKNSYHISKTDWKNQQNILDIDVYSFPKELSNLNNNYFIYAGIDNDSSSHWSNYSKKDIHIRDDNYITYNMKKDKKNWSGVTNIILSPANILTEYPYEDIYYKISNTCYNDINKYIISIHNLFRGTPKYENFKVFLDKVEDYIKKHKVFYNYKTIENKNKEDKINNLDAQIKELWSVTKYAADSLNKYFPYAKYKEHLNLKSDKASDLSSSIQNKLLKLSDTYPEILKKELF</sequence>
<dbReference type="AlphaFoldDB" id="A0A1J0KW71"/>
<organism evidence="1 2">
    <name type="scientific">Francisella frigiditurris</name>
    <dbReference type="NCBI Taxonomy" id="1542390"/>
    <lineage>
        <taxon>Bacteria</taxon>
        <taxon>Pseudomonadati</taxon>
        <taxon>Pseudomonadota</taxon>
        <taxon>Gammaproteobacteria</taxon>
        <taxon>Thiotrichales</taxon>
        <taxon>Francisellaceae</taxon>
        <taxon>Francisella</taxon>
    </lineage>
</organism>
<dbReference type="KEGG" id="frc:KX01_294"/>
<dbReference type="Gene3D" id="3.90.550.20">
    <property type="match status" value="1"/>
</dbReference>
<dbReference type="RefSeq" id="WP_071663305.1">
    <property type="nucleotide sequence ID" value="NZ_CP009654.1"/>
</dbReference>
<keyword evidence="2" id="KW-1185">Reference proteome</keyword>
<keyword evidence="1" id="KW-0808">Transferase</keyword>
<evidence type="ECO:0000313" key="1">
    <source>
        <dbReference type="EMBL" id="APC97930.1"/>
    </source>
</evidence>
<dbReference type="EMBL" id="CP009654">
    <property type="protein sequence ID" value="APC97930.1"/>
    <property type="molecule type" value="Genomic_DNA"/>
</dbReference>
<dbReference type="Pfam" id="PF04488">
    <property type="entry name" value="Gly_transf_sug"/>
    <property type="match status" value="1"/>
</dbReference>
<dbReference type="SUPFAM" id="SSF53448">
    <property type="entry name" value="Nucleotide-diphospho-sugar transferases"/>
    <property type="match status" value="1"/>
</dbReference>
<accession>A0A1J0KW71</accession>
<dbReference type="GO" id="GO:0016740">
    <property type="term" value="F:transferase activity"/>
    <property type="evidence" value="ECO:0007669"/>
    <property type="project" value="UniProtKB-KW"/>
</dbReference>
<gene>
    <name evidence="1" type="ORF">KX01_294</name>
</gene>
<evidence type="ECO:0000313" key="2">
    <source>
        <dbReference type="Proteomes" id="UP000182521"/>
    </source>
</evidence>